<dbReference type="InterPro" id="IPR012429">
    <property type="entry name" value="HGSNAT_cat"/>
</dbReference>
<evidence type="ECO:0000256" key="1">
    <source>
        <dbReference type="SAM" id="Phobius"/>
    </source>
</evidence>
<feature type="transmembrane region" description="Helical" evidence="1">
    <location>
        <begin position="187"/>
        <end position="206"/>
    </location>
</feature>
<dbReference type="AlphaFoldDB" id="A7I713"/>
<keyword evidence="1" id="KW-0472">Membrane</keyword>
<dbReference type="KEGG" id="mbn:Mboo_1006"/>
<dbReference type="eggNOG" id="arCOG04370">
    <property type="taxonomic scope" value="Archaea"/>
</dbReference>
<evidence type="ECO:0000313" key="4">
    <source>
        <dbReference type="Proteomes" id="UP000002408"/>
    </source>
</evidence>
<sequence>MSSGVWPVSGKKFRDRPVDLLRGIAIVLMVGANTIPYLLAPPVPFGIRVLSSLAAPLFILLSGMMVALSCTQKRRPFPYFLIRGGMVILVAALLEALVWDVVPGVSMDVLFLIGISLPVAYLFLCLPRPARWGIVAAIFCLTPFVEFIVGYPALPLQVPLAGFWDAIAGGLLPAAAGDWIAGGWFPLFPWLGVALLGAELGTVRWTRDGIQSFATGRAAAIALLVLCSGILLWAAYPGTQLARYGYAELFYPPVPGFFVFAAGAILCLFVIADCIPPARIPAPLTLMGGCSLAIYVLHSAVIAWIIEPPGILLPLPAFLLCTGVFLFGMYAFACLMNRIRGMAGGSFVARFLCGG</sequence>
<feature type="transmembrane region" description="Helical" evidence="1">
    <location>
        <begin position="20"/>
        <end position="39"/>
    </location>
</feature>
<feature type="transmembrane region" description="Helical" evidence="1">
    <location>
        <begin position="133"/>
        <end position="154"/>
    </location>
</feature>
<dbReference type="HOGENOM" id="CLU_779895_0_0_2"/>
<keyword evidence="4" id="KW-1185">Reference proteome</keyword>
<name>A7I713_METB6</name>
<feature type="transmembrane region" description="Helical" evidence="1">
    <location>
        <begin position="218"/>
        <end position="236"/>
    </location>
</feature>
<feature type="transmembrane region" description="Helical" evidence="1">
    <location>
        <begin position="256"/>
        <end position="272"/>
    </location>
</feature>
<feature type="domain" description="Heparan-alpha-glucosaminide N-acetyltransferase catalytic" evidence="2">
    <location>
        <begin position="16"/>
        <end position="216"/>
    </location>
</feature>
<feature type="transmembrane region" description="Helical" evidence="1">
    <location>
        <begin position="80"/>
        <end position="99"/>
    </location>
</feature>
<reference evidence="4" key="1">
    <citation type="journal article" date="2015" name="Microbiology">
        <title>Genome of Methanoregula boonei 6A8 reveals adaptations to oligotrophic peatland environments.</title>
        <authorList>
            <person name="Braeuer S."/>
            <person name="Cadillo-Quiroz H."/>
            <person name="Kyrpides N."/>
            <person name="Woyke T."/>
            <person name="Goodwin L."/>
            <person name="Detter C."/>
            <person name="Podell S."/>
            <person name="Yavitt J.B."/>
            <person name="Zinder S.H."/>
        </authorList>
    </citation>
    <scope>NUCLEOTIDE SEQUENCE [LARGE SCALE GENOMIC DNA]</scope>
    <source>
        <strain evidence="4">DSM 21154 / JCM 14090 / 6A8</strain>
    </source>
</reference>
<dbReference type="RefSeq" id="WP_012106551.1">
    <property type="nucleotide sequence ID" value="NC_009712.1"/>
</dbReference>
<keyword evidence="1" id="KW-1133">Transmembrane helix</keyword>
<dbReference type="Pfam" id="PF07786">
    <property type="entry name" value="HGSNAT_cat"/>
    <property type="match status" value="1"/>
</dbReference>
<feature type="transmembrane region" description="Helical" evidence="1">
    <location>
        <begin position="105"/>
        <end position="126"/>
    </location>
</feature>
<evidence type="ECO:0000259" key="2">
    <source>
        <dbReference type="Pfam" id="PF07786"/>
    </source>
</evidence>
<organism evidence="3 4">
    <name type="scientific">Methanoregula boonei (strain DSM 21154 / JCM 14090 / 6A8)</name>
    <dbReference type="NCBI Taxonomy" id="456442"/>
    <lineage>
        <taxon>Archaea</taxon>
        <taxon>Methanobacteriati</taxon>
        <taxon>Methanobacteriota</taxon>
        <taxon>Stenosarchaea group</taxon>
        <taxon>Methanomicrobia</taxon>
        <taxon>Methanomicrobiales</taxon>
        <taxon>Methanoregulaceae</taxon>
        <taxon>Methanoregula</taxon>
    </lineage>
</organism>
<dbReference type="Proteomes" id="UP000002408">
    <property type="component" value="Chromosome"/>
</dbReference>
<dbReference type="STRING" id="456442.Mboo_1006"/>
<gene>
    <name evidence="3" type="ordered locus">Mboo_1006</name>
</gene>
<dbReference type="GeneID" id="5411742"/>
<proteinExistence type="predicted"/>
<evidence type="ECO:0000313" key="3">
    <source>
        <dbReference type="EMBL" id="ABS55524.1"/>
    </source>
</evidence>
<feature type="transmembrane region" description="Helical" evidence="1">
    <location>
        <begin position="45"/>
        <end position="68"/>
    </location>
</feature>
<keyword evidence="1" id="KW-0812">Transmembrane</keyword>
<feature type="transmembrane region" description="Helical" evidence="1">
    <location>
        <begin position="284"/>
        <end position="306"/>
    </location>
</feature>
<feature type="transmembrane region" description="Helical" evidence="1">
    <location>
        <begin position="312"/>
        <end position="333"/>
    </location>
</feature>
<dbReference type="OrthoDB" id="51594at2157"/>
<accession>A7I713</accession>
<protein>
    <recommendedName>
        <fullName evidence="2">Heparan-alpha-glucosaminide N-acetyltransferase catalytic domain-containing protein</fullName>
    </recommendedName>
</protein>
<dbReference type="EMBL" id="CP000780">
    <property type="protein sequence ID" value="ABS55524.1"/>
    <property type="molecule type" value="Genomic_DNA"/>
</dbReference>